<dbReference type="Proteomes" id="UP000198935">
    <property type="component" value="Unassembled WGS sequence"/>
</dbReference>
<evidence type="ECO:0000313" key="14">
    <source>
        <dbReference type="Proteomes" id="UP000198935"/>
    </source>
</evidence>
<dbReference type="Gene3D" id="3.50.30.20">
    <property type="entry name" value="Carbamoyl-phosphate synthase small subunit, N-terminal domain"/>
    <property type="match status" value="1"/>
</dbReference>
<feature type="binding site" evidence="11">
    <location>
        <position position="250"/>
    </location>
    <ligand>
        <name>L-glutamine</name>
        <dbReference type="ChEBI" id="CHEBI:58359"/>
    </ligand>
</feature>
<feature type="domain" description="Carbamoyl-phosphate synthase small subunit N-terminal" evidence="12">
    <location>
        <begin position="1"/>
        <end position="131"/>
    </location>
</feature>
<comment type="similarity">
    <text evidence="3 11">Belongs to the CarA family.</text>
</comment>
<dbReference type="PRINTS" id="PR00097">
    <property type="entry name" value="ANTSNTHASEII"/>
</dbReference>
<sequence>MRRYLILENGELFKGDAIGSERERTGEVVFNTGMTGYQEIMSDPSYCGQIVTMTYPLIGNYGINRDDFESIEPSIHGMIVKEAAAYPSHFRANLSLDEWLKHHDIPGIQGIDTRKLTRMIRTTGTLKGRICSPDVDVSEVVEELKRTNLPVDQVARVSTKNRFINPGSKERIVLLDFGVKKGIVKDLVREGYEVIVVPYNTTASEIRALKPDGVVLSNGPGDPTSVPEAIAALTSIIGDIPVFGICLGHQLLALACGGKTEKMKFGHRGSNHPVKNIRTGQIALTSQNHGYTVQADSLSNTDLEVTHINVNDGSVEGIRHKYAPAFSVQYHPEASPGPEDAKDLFQEFKQLLQEQALRKGTTNA</sequence>
<comment type="pathway">
    <text evidence="1 11">Pyrimidine metabolism; UMP biosynthesis via de novo pathway; (S)-dihydroorotate from bicarbonate: step 1/3.</text>
</comment>
<comment type="catalytic activity">
    <reaction evidence="10 11">
        <text>L-glutamine + H2O = L-glutamate + NH4(+)</text>
        <dbReference type="Rhea" id="RHEA:15889"/>
        <dbReference type="ChEBI" id="CHEBI:15377"/>
        <dbReference type="ChEBI" id="CHEBI:28938"/>
        <dbReference type="ChEBI" id="CHEBI:29985"/>
        <dbReference type="ChEBI" id="CHEBI:58359"/>
    </reaction>
</comment>
<dbReference type="GO" id="GO:0006541">
    <property type="term" value="P:glutamine metabolic process"/>
    <property type="evidence" value="ECO:0007669"/>
    <property type="project" value="InterPro"/>
</dbReference>
<dbReference type="CDD" id="cd01744">
    <property type="entry name" value="GATase1_CPSase"/>
    <property type="match status" value="1"/>
</dbReference>
<evidence type="ECO:0000256" key="4">
    <source>
        <dbReference type="ARBA" id="ARBA00022598"/>
    </source>
</evidence>
<evidence type="ECO:0000256" key="9">
    <source>
        <dbReference type="ARBA" id="ARBA00048816"/>
    </source>
</evidence>
<dbReference type="InterPro" id="IPR002474">
    <property type="entry name" value="CarbamoylP_synth_ssu_N"/>
</dbReference>
<keyword evidence="8 11" id="KW-0665">Pyrimidine biosynthesis</keyword>
<reference evidence="14" key="1">
    <citation type="submission" date="2016-10" db="EMBL/GenBank/DDBJ databases">
        <authorList>
            <person name="Varghese N."/>
            <person name="Submissions S."/>
        </authorList>
    </citation>
    <scope>NUCLEOTIDE SEQUENCE [LARGE SCALE GENOMIC DNA]</scope>
    <source>
        <strain evidence="14">SP</strain>
    </source>
</reference>
<evidence type="ECO:0000256" key="11">
    <source>
        <dbReference type="HAMAP-Rule" id="MF_01209"/>
    </source>
</evidence>
<dbReference type="PROSITE" id="PS51273">
    <property type="entry name" value="GATASE_TYPE_1"/>
    <property type="match status" value="1"/>
</dbReference>
<dbReference type="InterPro" id="IPR029062">
    <property type="entry name" value="Class_I_gatase-like"/>
</dbReference>
<dbReference type="EMBL" id="FNPI01000003">
    <property type="protein sequence ID" value="SDY74942.1"/>
    <property type="molecule type" value="Genomic_DNA"/>
</dbReference>
<dbReference type="Gene3D" id="3.40.50.880">
    <property type="match status" value="1"/>
</dbReference>
<feature type="binding site" evidence="11">
    <location>
        <position position="45"/>
    </location>
    <ligand>
        <name>L-glutamine</name>
        <dbReference type="ChEBI" id="CHEBI:58359"/>
    </ligand>
</feature>
<gene>
    <name evidence="11" type="primary">carA</name>
    <name evidence="13" type="ORF">SAMN05421736_103202</name>
</gene>
<keyword evidence="7 11" id="KW-0315">Glutamine amidotransferase</keyword>
<dbReference type="Pfam" id="PF00988">
    <property type="entry name" value="CPSase_sm_chain"/>
    <property type="match status" value="1"/>
</dbReference>
<comment type="function">
    <text evidence="11">Small subunit of the glutamine-dependent carbamoyl phosphate synthetase (CPSase). CPSase catalyzes the formation of carbamoyl phosphate from the ammonia moiety of glutamine, carbonate, and phosphate donated by ATP, constituting the first step of 2 biosynthetic pathways, one leading to arginine and/or urea and the other to pyrimidine nucleotides. The small subunit (glutamine amidotransferase) binds and cleaves glutamine to supply the large subunit with the substrate ammonia.</text>
</comment>
<evidence type="ECO:0000256" key="3">
    <source>
        <dbReference type="ARBA" id="ARBA00007800"/>
    </source>
</evidence>
<dbReference type="PRINTS" id="PR00096">
    <property type="entry name" value="GATASE"/>
</dbReference>
<dbReference type="InterPro" id="IPR036480">
    <property type="entry name" value="CarbP_synth_ssu_N_sf"/>
</dbReference>
<evidence type="ECO:0000256" key="10">
    <source>
        <dbReference type="ARBA" id="ARBA00049285"/>
    </source>
</evidence>
<evidence type="ECO:0000259" key="12">
    <source>
        <dbReference type="SMART" id="SM01097"/>
    </source>
</evidence>
<dbReference type="InterPro" id="IPR017926">
    <property type="entry name" value="GATASE"/>
</dbReference>
<dbReference type="FunFam" id="3.40.50.880:FF:000029">
    <property type="entry name" value="Carbamoyl-phosphate synthase small chain"/>
    <property type="match status" value="1"/>
</dbReference>
<comment type="catalytic activity">
    <reaction evidence="9 11">
        <text>hydrogencarbonate + L-glutamine + 2 ATP + H2O = carbamoyl phosphate + L-glutamate + 2 ADP + phosphate + 2 H(+)</text>
        <dbReference type="Rhea" id="RHEA:18633"/>
        <dbReference type="ChEBI" id="CHEBI:15377"/>
        <dbReference type="ChEBI" id="CHEBI:15378"/>
        <dbReference type="ChEBI" id="CHEBI:17544"/>
        <dbReference type="ChEBI" id="CHEBI:29985"/>
        <dbReference type="ChEBI" id="CHEBI:30616"/>
        <dbReference type="ChEBI" id="CHEBI:43474"/>
        <dbReference type="ChEBI" id="CHEBI:58228"/>
        <dbReference type="ChEBI" id="CHEBI:58359"/>
        <dbReference type="ChEBI" id="CHEBI:456216"/>
        <dbReference type="EC" id="6.3.5.5"/>
    </reaction>
</comment>
<proteinExistence type="inferred from homology"/>
<keyword evidence="11" id="KW-0055">Arginine biosynthesis</keyword>
<feature type="binding site" evidence="11">
    <location>
        <position position="219"/>
    </location>
    <ligand>
        <name>L-glutamine</name>
        <dbReference type="ChEBI" id="CHEBI:58359"/>
    </ligand>
</feature>
<keyword evidence="5 11" id="KW-0547">Nucleotide-binding</keyword>
<keyword evidence="14" id="KW-1185">Reference proteome</keyword>
<feature type="active site" description="Nucleophile" evidence="11">
    <location>
        <position position="246"/>
    </location>
</feature>
<dbReference type="GO" id="GO:0004088">
    <property type="term" value="F:carbamoyl-phosphate synthase (glutamine-hydrolyzing) activity"/>
    <property type="evidence" value="ECO:0007669"/>
    <property type="project" value="UniProtKB-UniRule"/>
</dbReference>
<evidence type="ECO:0000256" key="8">
    <source>
        <dbReference type="ARBA" id="ARBA00022975"/>
    </source>
</evidence>
<dbReference type="InterPro" id="IPR035686">
    <property type="entry name" value="CPSase_GATase1"/>
</dbReference>
<feature type="binding site" evidence="11">
    <location>
        <position position="247"/>
    </location>
    <ligand>
        <name>L-glutamine</name>
        <dbReference type="ChEBI" id="CHEBI:58359"/>
    </ligand>
</feature>
<dbReference type="SUPFAM" id="SSF52021">
    <property type="entry name" value="Carbamoyl phosphate synthetase, small subunit N-terminal domain"/>
    <property type="match status" value="1"/>
</dbReference>
<dbReference type="EC" id="6.3.5.5" evidence="11"/>
<evidence type="ECO:0000256" key="2">
    <source>
        <dbReference type="ARBA" id="ARBA00005077"/>
    </source>
</evidence>
<feature type="binding site" evidence="11">
    <location>
        <position position="288"/>
    </location>
    <ligand>
        <name>L-glutamine</name>
        <dbReference type="ChEBI" id="CHEBI:58359"/>
    </ligand>
</feature>
<dbReference type="PANTHER" id="PTHR43418:SF7">
    <property type="entry name" value="CARBAMOYL-PHOSPHATE SYNTHASE SMALL CHAIN"/>
    <property type="match status" value="1"/>
</dbReference>
<feature type="binding site" evidence="11">
    <location>
        <position position="291"/>
    </location>
    <ligand>
        <name>L-glutamine</name>
        <dbReference type="ChEBI" id="CHEBI:58359"/>
    </ligand>
</feature>
<feature type="active site" evidence="11">
    <location>
        <position position="331"/>
    </location>
</feature>
<dbReference type="SMART" id="SM01097">
    <property type="entry name" value="CPSase_sm_chain"/>
    <property type="match status" value="1"/>
</dbReference>
<dbReference type="NCBIfam" id="TIGR01368">
    <property type="entry name" value="CPSaseIIsmall"/>
    <property type="match status" value="1"/>
</dbReference>
<evidence type="ECO:0000256" key="6">
    <source>
        <dbReference type="ARBA" id="ARBA00022840"/>
    </source>
</evidence>
<dbReference type="STRING" id="1503961.SAMN05421736_103202"/>
<keyword evidence="6 11" id="KW-0067">ATP-binding</keyword>
<dbReference type="Pfam" id="PF00117">
    <property type="entry name" value="GATase"/>
    <property type="match status" value="1"/>
</dbReference>
<dbReference type="NCBIfam" id="NF009475">
    <property type="entry name" value="PRK12838.1"/>
    <property type="match status" value="1"/>
</dbReference>
<dbReference type="FunFam" id="3.50.30.20:FF:000001">
    <property type="entry name" value="Carbamoyl-phosphate synthase small chain"/>
    <property type="match status" value="1"/>
</dbReference>
<accession>A0A1H3MDZ1</accession>
<dbReference type="GO" id="GO:0006526">
    <property type="term" value="P:L-arginine biosynthetic process"/>
    <property type="evidence" value="ECO:0007669"/>
    <property type="project" value="UniProtKB-UniRule"/>
</dbReference>
<dbReference type="UniPathway" id="UPA00068">
    <property type="reaction ID" value="UER00171"/>
</dbReference>
<feature type="region of interest" description="CPSase" evidence="11">
    <location>
        <begin position="1"/>
        <end position="170"/>
    </location>
</feature>
<feature type="active site" evidence="11">
    <location>
        <position position="333"/>
    </location>
</feature>
<dbReference type="HAMAP" id="MF_01209">
    <property type="entry name" value="CPSase_S_chain"/>
    <property type="match status" value="1"/>
</dbReference>
<dbReference type="PANTHER" id="PTHR43418">
    <property type="entry name" value="MULTIFUNCTIONAL TRYPTOPHAN BIOSYNTHESIS PROTEIN-RELATED"/>
    <property type="match status" value="1"/>
</dbReference>
<dbReference type="GO" id="GO:0004359">
    <property type="term" value="F:glutaminase activity"/>
    <property type="evidence" value="ECO:0007669"/>
    <property type="project" value="RHEA"/>
</dbReference>
<protein>
    <recommendedName>
        <fullName evidence="11">Carbamoyl phosphate synthase small chain</fullName>
        <ecNumber evidence="11">6.3.5.5</ecNumber>
    </recommendedName>
    <alternativeName>
        <fullName evidence="11">Carbamoyl phosphate synthetase glutamine chain</fullName>
    </alternativeName>
</protein>
<dbReference type="GO" id="GO:0005524">
    <property type="term" value="F:ATP binding"/>
    <property type="evidence" value="ECO:0007669"/>
    <property type="project" value="UniProtKB-UniRule"/>
</dbReference>
<evidence type="ECO:0000256" key="5">
    <source>
        <dbReference type="ARBA" id="ARBA00022741"/>
    </source>
</evidence>
<dbReference type="AlphaFoldDB" id="A0A1H3MDZ1"/>
<keyword evidence="4 11" id="KW-0436">Ligase</keyword>
<comment type="subunit">
    <text evidence="11">Composed of two chains; the small (or glutamine) chain promotes the hydrolysis of glutamine to ammonia, which is used by the large (or ammonia) chain to synthesize carbamoyl phosphate. Tetramer of heterodimers (alpha,beta)4.</text>
</comment>
<dbReference type="PRINTS" id="PR00099">
    <property type="entry name" value="CPSGATASE"/>
</dbReference>
<dbReference type="UniPathway" id="UPA00070">
    <property type="reaction ID" value="UER00115"/>
</dbReference>
<dbReference type="GO" id="GO:0006207">
    <property type="term" value="P:'de novo' pyrimidine nucleobase biosynthetic process"/>
    <property type="evidence" value="ECO:0007669"/>
    <property type="project" value="InterPro"/>
</dbReference>
<evidence type="ECO:0000256" key="1">
    <source>
        <dbReference type="ARBA" id="ARBA00004812"/>
    </source>
</evidence>
<evidence type="ECO:0000313" key="13">
    <source>
        <dbReference type="EMBL" id="SDY74942.1"/>
    </source>
</evidence>
<keyword evidence="11" id="KW-0028">Amino-acid biosynthesis</keyword>
<dbReference type="OrthoDB" id="9804328at2"/>
<feature type="binding site" evidence="11">
    <location>
        <position position="221"/>
    </location>
    <ligand>
        <name>L-glutamine</name>
        <dbReference type="ChEBI" id="CHEBI:58359"/>
    </ligand>
</feature>
<organism evidence="13 14">
    <name type="scientific">Evansella caseinilytica</name>
    <dbReference type="NCBI Taxonomy" id="1503961"/>
    <lineage>
        <taxon>Bacteria</taxon>
        <taxon>Bacillati</taxon>
        <taxon>Bacillota</taxon>
        <taxon>Bacilli</taxon>
        <taxon>Bacillales</taxon>
        <taxon>Bacillaceae</taxon>
        <taxon>Evansella</taxon>
    </lineage>
</organism>
<dbReference type="GO" id="GO:0044205">
    <property type="term" value="P:'de novo' UMP biosynthetic process"/>
    <property type="evidence" value="ECO:0007669"/>
    <property type="project" value="UniProtKB-UniRule"/>
</dbReference>
<dbReference type="InterPro" id="IPR006274">
    <property type="entry name" value="CarbamoylP_synth_ssu"/>
</dbReference>
<dbReference type="InterPro" id="IPR050472">
    <property type="entry name" value="Anth_synth/Amidotransfase"/>
</dbReference>
<comment type="pathway">
    <text evidence="2 11">Amino-acid biosynthesis; L-arginine biosynthesis; carbamoyl phosphate from bicarbonate: step 1/1.</text>
</comment>
<evidence type="ECO:0000256" key="7">
    <source>
        <dbReference type="ARBA" id="ARBA00022962"/>
    </source>
</evidence>
<name>A0A1H3MDZ1_9BACI</name>
<dbReference type="SUPFAM" id="SSF52317">
    <property type="entry name" value="Class I glutamine amidotransferase-like"/>
    <property type="match status" value="1"/>
</dbReference>
<feature type="binding site" evidence="11">
    <location>
        <position position="290"/>
    </location>
    <ligand>
        <name>L-glutamine</name>
        <dbReference type="ChEBI" id="CHEBI:58359"/>
    </ligand>
</feature>